<dbReference type="Pfam" id="PF08887">
    <property type="entry name" value="GAD-like"/>
    <property type="match status" value="1"/>
</dbReference>
<dbReference type="InterPro" id="IPR015002">
    <property type="entry name" value="T6SS_Tdi1_C"/>
</dbReference>
<gene>
    <name evidence="3" type="ORF">ACFSE1_00010</name>
</gene>
<evidence type="ECO:0000259" key="1">
    <source>
        <dbReference type="Pfam" id="PF08887"/>
    </source>
</evidence>
<evidence type="ECO:0000313" key="3">
    <source>
        <dbReference type="EMBL" id="MFD1743837.1"/>
    </source>
</evidence>
<evidence type="ECO:0000259" key="2">
    <source>
        <dbReference type="Pfam" id="PF08906"/>
    </source>
</evidence>
<organism evidence="3 4">
    <name type="scientific">Rhizobium helianthi</name>
    <dbReference type="NCBI Taxonomy" id="1132695"/>
    <lineage>
        <taxon>Bacteria</taxon>
        <taxon>Pseudomonadati</taxon>
        <taxon>Pseudomonadota</taxon>
        <taxon>Alphaproteobacteria</taxon>
        <taxon>Hyphomicrobiales</taxon>
        <taxon>Rhizobiaceae</taxon>
        <taxon>Rhizobium/Agrobacterium group</taxon>
        <taxon>Rhizobium</taxon>
    </lineage>
</organism>
<sequence length="223" mass="25052">MPISDDFVALFNEIGKPTGNSAMTHEELLILNDIFPKFMVDFYKEYGRCIMLDGHIQLCHPRDLSGVISLIFGADPVFNHNEFHAFSYSAFGTINIWNKELGCCWVYLLEGEVTCRALTKPDKLTKNLENTIYTPFEISKELYDVYDINKKPLFQRAVKKCGPLEIGECYGFVPALGLGGVADIDHVKRMDAAAHFSIVAQTMNFNLIDVQGYGKSVIVRPIG</sequence>
<comment type="caution">
    <text evidence="3">The sequence shown here is derived from an EMBL/GenBank/DDBJ whole genome shotgun (WGS) entry which is preliminary data.</text>
</comment>
<evidence type="ECO:0000313" key="4">
    <source>
        <dbReference type="Proteomes" id="UP001597322"/>
    </source>
</evidence>
<dbReference type="InterPro" id="IPR014983">
    <property type="entry name" value="GAD-rel"/>
</dbReference>
<dbReference type="Pfam" id="PF08906">
    <property type="entry name" value="T6SS_Tdi1_C"/>
    <property type="match status" value="1"/>
</dbReference>
<accession>A0ABW4LYC4</accession>
<dbReference type="Proteomes" id="UP001597322">
    <property type="component" value="Unassembled WGS sequence"/>
</dbReference>
<reference evidence="4" key="1">
    <citation type="journal article" date="2019" name="Int. J. Syst. Evol. Microbiol.">
        <title>The Global Catalogue of Microorganisms (GCM) 10K type strain sequencing project: providing services to taxonomists for standard genome sequencing and annotation.</title>
        <authorList>
            <consortium name="The Broad Institute Genomics Platform"/>
            <consortium name="The Broad Institute Genome Sequencing Center for Infectious Disease"/>
            <person name="Wu L."/>
            <person name="Ma J."/>
        </authorList>
    </citation>
    <scope>NUCLEOTIDE SEQUENCE [LARGE SCALE GENOMIC DNA]</scope>
    <source>
        <strain evidence="4">CG52</strain>
    </source>
</reference>
<dbReference type="EMBL" id="JBHUEQ010000001">
    <property type="protein sequence ID" value="MFD1743837.1"/>
    <property type="molecule type" value="Genomic_DNA"/>
</dbReference>
<protein>
    <submittedName>
        <fullName evidence="3">GAD-like domain-containing protein</fullName>
    </submittedName>
</protein>
<dbReference type="RefSeq" id="WP_377394701.1">
    <property type="nucleotide sequence ID" value="NZ_JBHUEQ010000001.1"/>
</dbReference>
<proteinExistence type="predicted"/>
<feature type="domain" description="T6SS immunity protein Tdi1 C-terminal" evidence="2">
    <location>
        <begin position="141"/>
        <end position="201"/>
    </location>
</feature>
<feature type="domain" description="GAD-related" evidence="1">
    <location>
        <begin position="8"/>
        <end position="102"/>
    </location>
</feature>
<name>A0ABW4LYC4_9HYPH</name>
<keyword evidence="4" id="KW-1185">Reference proteome</keyword>